<dbReference type="Proteomes" id="UP000736335">
    <property type="component" value="Unassembled WGS sequence"/>
</dbReference>
<feature type="domain" description="AAA+ ATPase" evidence="2">
    <location>
        <begin position="76"/>
        <end position="181"/>
    </location>
</feature>
<dbReference type="Pfam" id="PF00004">
    <property type="entry name" value="AAA"/>
    <property type="match status" value="1"/>
</dbReference>
<dbReference type="GO" id="GO:0016887">
    <property type="term" value="F:ATP hydrolysis activity"/>
    <property type="evidence" value="ECO:0007669"/>
    <property type="project" value="InterPro"/>
</dbReference>
<protein>
    <submittedName>
        <fullName evidence="3">P-loop containing nucleoside triphosphate hydrolase protein</fullName>
    </submittedName>
</protein>
<dbReference type="GO" id="GO:0000731">
    <property type="term" value="P:DNA synthesis involved in DNA repair"/>
    <property type="evidence" value="ECO:0007669"/>
    <property type="project" value="TreeGrafter"/>
</dbReference>
<dbReference type="GO" id="GO:0008047">
    <property type="term" value="F:enzyme activator activity"/>
    <property type="evidence" value="ECO:0007669"/>
    <property type="project" value="TreeGrafter"/>
</dbReference>
<dbReference type="SMART" id="SM00382">
    <property type="entry name" value="AAA"/>
    <property type="match status" value="1"/>
</dbReference>
<evidence type="ECO:0000256" key="1">
    <source>
        <dbReference type="SAM" id="MobiDB-lite"/>
    </source>
</evidence>
<dbReference type="OrthoDB" id="10265467at2759"/>
<sequence length="183" mass="20221">MSGPSRVEHPPTPTPLKRKASMQTPNPKRGKTTAETRSHVPLAERLRPQTLDDFVGQSHLTGSNSLLRNALTNRESSESAIFWGPPGCGKTTLARLLAKACDAAFKELSATDSGIGQLREAFEEARNLRKLTKRKTIIFFDEIHRFNKAQQVSNAIYVTLSSTAPDRRQRTCSSHTSNKGTFS</sequence>
<dbReference type="InterPro" id="IPR051314">
    <property type="entry name" value="AAA_ATPase_RarA/MGS1/WRNIP1"/>
</dbReference>
<keyword evidence="3" id="KW-0378">Hydrolase</keyword>
<dbReference type="InterPro" id="IPR003593">
    <property type="entry name" value="AAA+_ATPase"/>
</dbReference>
<dbReference type="GO" id="GO:0006261">
    <property type="term" value="P:DNA-templated DNA replication"/>
    <property type="evidence" value="ECO:0007669"/>
    <property type="project" value="TreeGrafter"/>
</dbReference>
<dbReference type="InterPro" id="IPR003959">
    <property type="entry name" value="ATPase_AAA_core"/>
</dbReference>
<dbReference type="PANTHER" id="PTHR13779">
    <property type="entry name" value="WERNER HELICASE-INTERACTING PROTEIN 1 FAMILY MEMBER"/>
    <property type="match status" value="1"/>
</dbReference>
<dbReference type="GO" id="GO:0017116">
    <property type="term" value="F:single-stranded DNA helicase activity"/>
    <property type="evidence" value="ECO:0007669"/>
    <property type="project" value="TreeGrafter"/>
</dbReference>
<comment type="caution">
    <text evidence="3">The sequence shown here is derived from an EMBL/GenBank/DDBJ whole genome shotgun (WGS) entry which is preliminary data.</text>
</comment>
<dbReference type="Gene3D" id="3.40.50.300">
    <property type="entry name" value="P-loop containing nucleotide triphosphate hydrolases"/>
    <property type="match status" value="1"/>
</dbReference>
<dbReference type="GO" id="GO:0005524">
    <property type="term" value="F:ATP binding"/>
    <property type="evidence" value="ECO:0007669"/>
    <property type="project" value="InterPro"/>
</dbReference>
<dbReference type="AlphaFoldDB" id="A0A9P6HIZ2"/>
<dbReference type="GO" id="GO:0005634">
    <property type="term" value="C:nucleus"/>
    <property type="evidence" value="ECO:0007669"/>
    <property type="project" value="TreeGrafter"/>
</dbReference>
<proteinExistence type="predicted"/>
<gene>
    <name evidence="3" type="ORF">BJ322DRAFT_619659</name>
</gene>
<dbReference type="PANTHER" id="PTHR13779:SF7">
    <property type="entry name" value="ATPASE WRNIP1"/>
    <property type="match status" value="1"/>
</dbReference>
<dbReference type="EMBL" id="WIUZ02000004">
    <property type="protein sequence ID" value="KAF9788263.1"/>
    <property type="molecule type" value="Genomic_DNA"/>
</dbReference>
<dbReference type="CDD" id="cd00009">
    <property type="entry name" value="AAA"/>
    <property type="match status" value="1"/>
</dbReference>
<accession>A0A9P6HIZ2</accession>
<organism evidence="3 4">
    <name type="scientific">Thelephora terrestris</name>
    <dbReference type="NCBI Taxonomy" id="56493"/>
    <lineage>
        <taxon>Eukaryota</taxon>
        <taxon>Fungi</taxon>
        <taxon>Dikarya</taxon>
        <taxon>Basidiomycota</taxon>
        <taxon>Agaricomycotina</taxon>
        <taxon>Agaricomycetes</taxon>
        <taxon>Thelephorales</taxon>
        <taxon>Thelephoraceae</taxon>
        <taxon>Thelephora</taxon>
    </lineage>
</organism>
<feature type="region of interest" description="Disordered" evidence="1">
    <location>
        <begin position="1"/>
        <end position="39"/>
    </location>
</feature>
<evidence type="ECO:0000313" key="4">
    <source>
        <dbReference type="Proteomes" id="UP000736335"/>
    </source>
</evidence>
<evidence type="ECO:0000259" key="2">
    <source>
        <dbReference type="SMART" id="SM00382"/>
    </source>
</evidence>
<evidence type="ECO:0000313" key="3">
    <source>
        <dbReference type="EMBL" id="KAF9788263.1"/>
    </source>
</evidence>
<reference evidence="3" key="1">
    <citation type="journal article" date="2020" name="Nat. Commun.">
        <title>Large-scale genome sequencing of mycorrhizal fungi provides insights into the early evolution of symbiotic traits.</title>
        <authorList>
            <person name="Miyauchi S."/>
            <person name="Kiss E."/>
            <person name="Kuo A."/>
            <person name="Drula E."/>
            <person name="Kohler A."/>
            <person name="Sanchez-Garcia M."/>
            <person name="Morin E."/>
            <person name="Andreopoulos B."/>
            <person name="Barry K.W."/>
            <person name="Bonito G."/>
            <person name="Buee M."/>
            <person name="Carver A."/>
            <person name="Chen C."/>
            <person name="Cichocki N."/>
            <person name="Clum A."/>
            <person name="Culley D."/>
            <person name="Crous P.W."/>
            <person name="Fauchery L."/>
            <person name="Girlanda M."/>
            <person name="Hayes R.D."/>
            <person name="Keri Z."/>
            <person name="LaButti K."/>
            <person name="Lipzen A."/>
            <person name="Lombard V."/>
            <person name="Magnuson J."/>
            <person name="Maillard F."/>
            <person name="Murat C."/>
            <person name="Nolan M."/>
            <person name="Ohm R.A."/>
            <person name="Pangilinan J."/>
            <person name="Pereira M.F."/>
            <person name="Perotto S."/>
            <person name="Peter M."/>
            <person name="Pfister S."/>
            <person name="Riley R."/>
            <person name="Sitrit Y."/>
            <person name="Stielow J.B."/>
            <person name="Szollosi G."/>
            <person name="Zifcakova L."/>
            <person name="Stursova M."/>
            <person name="Spatafora J.W."/>
            <person name="Tedersoo L."/>
            <person name="Vaario L.M."/>
            <person name="Yamada A."/>
            <person name="Yan M."/>
            <person name="Wang P."/>
            <person name="Xu J."/>
            <person name="Bruns T."/>
            <person name="Baldrian P."/>
            <person name="Vilgalys R."/>
            <person name="Dunand C."/>
            <person name="Henrissat B."/>
            <person name="Grigoriev I.V."/>
            <person name="Hibbett D."/>
            <person name="Nagy L.G."/>
            <person name="Martin F.M."/>
        </authorList>
    </citation>
    <scope>NUCLEOTIDE SEQUENCE</scope>
    <source>
        <strain evidence="3">UH-Tt-Lm1</strain>
    </source>
</reference>
<name>A0A9P6HIZ2_9AGAM</name>
<dbReference type="InterPro" id="IPR027417">
    <property type="entry name" value="P-loop_NTPase"/>
</dbReference>
<reference evidence="3" key="2">
    <citation type="submission" date="2020-11" db="EMBL/GenBank/DDBJ databases">
        <authorList>
            <consortium name="DOE Joint Genome Institute"/>
            <person name="Kuo A."/>
            <person name="Miyauchi S."/>
            <person name="Kiss E."/>
            <person name="Drula E."/>
            <person name="Kohler A."/>
            <person name="Sanchez-Garcia M."/>
            <person name="Andreopoulos B."/>
            <person name="Barry K.W."/>
            <person name="Bonito G."/>
            <person name="Buee M."/>
            <person name="Carver A."/>
            <person name="Chen C."/>
            <person name="Cichocki N."/>
            <person name="Clum A."/>
            <person name="Culley D."/>
            <person name="Crous P.W."/>
            <person name="Fauchery L."/>
            <person name="Girlanda M."/>
            <person name="Hayes R."/>
            <person name="Keri Z."/>
            <person name="Labutti K."/>
            <person name="Lipzen A."/>
            <person name="Lombard V."/>
            <person name="Magnuson J."/>
            <person name="Maillard F."/>
            <person name="Morin E."/>
            <person name="Murat C."/>
            <person name="Nolan M."/>
            <person name="Ohm R."/>
            <person name="Pangilinan J."/>
            <person name="Pereira M."/>
            <person name="Perotto S."/>
            <person name="Peter M."/>
            <person name="Riley R."/>
            <person name="Sitrit Y."/>
            <person name="Stielow B."/>
            <person name="Szollosi G."/>
            <person name="Zifcakova L."/>
            <person name="Stursova M."/>
            <person name="Spatafora J.W."/>
            <person name="Tedersoo L."/>
            <person name="Vaario L.-M."/>
            <person name="Yamada A."/>
            <person name="Yan M."/>
            <person name="Wang P."/>
            <person name="Xu J."/>
            <person name="Bruns T."/>
            <person name="Baldrian P."/>
            <person name="Vilgalys R."/>
            <person name="Henrissat B."/>
            <person name="Grigoriev I.V."/>
            <person name="Hibbett D."/>
            <person name="Nagy L.G."/>
            <person name="Martin F.M."/>
        </authorList>
    </citation>
    <scope>NUCLEOTIDE SEQUENCE</scope>
    <source>
        <strain evidence="3">UH-Tt-Lm1</strain>
    </source>
</reference>
<keyword evidence="4" id="KW-1185">Reference proteome</keyword>
<dbReference type="SUPFAM" id="SSF52540">
    <property type="entry name" value="P-loop containing nucleoside triphosphate hydrolases"/>
    <property type="match status" value="1"/>
</dbReference>